<dbReference type="EMBL" id="WKKI01000045">
    <property type="protein sequence ID" value="MRX73771.1"/>
    <property type="molecule type" value="Genomic_DNA"/>
</dbReference>
<dbReference type="InterPro" id="IPR052194">
    <property type="entry name" value="MESH1"/>
</dbReference>
<sequence>MIKKAELAARRAHRGQIRKLTGESYFVHLQGVADILRRADFRQEVIAAGYLHDAAEDTDYNETIILLNFGADVAGLVNFNTEDKRLDWEDRKSATITKLKGASLEERALVAADKLDNLNSIISSYEIFGEDIWQHFKRGREQQQWYYKAIAAGIIKEDEVQPKFFKELSQKVNHFFRESI</sequence>
<dbReference type="PANTHER" id="PTHR46246:SF1">
    <property type="entry name" value="GUANOSINE-3',5'-BIS(DIPHOSPHATE) 3'-PYROPHOSPHOHYDROLASE MESH1"/>
    <property type="match status" value="1"/>
</dbReference>
<evidence type="ECO:0000259" key="1">
    <source>
        <dbReference type="SMART" id="SM00471"/>
    </source>
</evidence>
<dbReference type="AlphaFoldDB" id="A0A7X2J1K5"/>
<dbReference type="GO" id="GO:0008893">
    <property type="term" value="F:guanosine-3',5'-bis(diphosphate) 3'-diphosphatase activity"/>
    <property type="evidence" value="ECO:0007669"/>
    <property type="project" value="TreeGrafter"/>
</dbReference>
<dbReference type="Proteomes" id="UP000448867">
    <property type="component" value="Unassembled WGS sequence"/>
</dbReference>
<reference evidence="2 3" key="1">
    <citation type="submission" date="2019-11" db="EMBL/GenBank/DDBJ databases">
        <title>Bacillus lacus genome.</title>
        <authorList>
            <person name="Allen C.J."/>
            <person name="Newman J.D."/>
        </authorList>
    </citation>
    <scope>NUCLEOTIDE SEQUENCE [LARGE SCALE GENOMIC DNA]</scope>
    <source>
        <strain evidence="2 3">KCTC 33946</strain>
    </source>
</reference>
<organism evidence="2 3">
    <name type="scientific">Metabacillus lacus</name>
    <dbReference type="NCBI Taxonomy" id="1983721"/>
    <lineage>
        <taxon>Bacteria</taxon>
        <taxon>Bacillati</taxon>
        <taxon>Bacillota</taxon>
        <taxon>Bacilli</taxon>
        <taxon>Bacillales</taxon>
        <taxon>Bacillaceae</taxon>
        <taxon>Metabacillus</taxon>
    </lineage>
</organism>
<name>A0A7X2J1K5_9BACI</name>
<dbReference type="SMART" id="SM00471">
    <property type="entry name" value="HDc"/>
    <property type="match status" value="1"/>
</dbReference>
<dbReference type="PANTHER" id="PTHR46246">
    <property type="entry name" value="GUANOSINE-3',5'-BIS(DIPHOSPHATE) 3'-PYROPHOSPHOHYDROLASE MESH1"/>
    <property type="match status" value="1"/>
</dbReference>
<feature type="domain" description="HD/PDEase" evidence="1">
    <location>
        <begin position="21"/>
        <end position="127"/>
    </location>
</feature>
<accession>A0A7X2J1K5</accession>
<keyword evidence="3" id="KW-1185">Reference proteome</keyword>
<dbReference type="Gene3D" id="1.10.3210.10">
    <property type="entry name" value="Hypothetical protein af1432"/>
    <property type="match status" value="1"/>
</dbReference>
<evidence type="ECO:0000313" key="3">
    <source>
        <dbReference type="Proteomes" id="UP000448867"/>
    </source>
</evidence>
<proteinExistence type="predicted"/>
<dbReference type="OrthoDB" id="9802385at2"/>
<dbReference type="Pfam" id="PF13328">
    <property type="entry name" value="HD_4"/>
    <property type="match status" value="1"/>
</dbReference>
<protein>
    <submittedName>
        <fullName evidence="2">HD domain-containing protein</fullName>
    </submittedName>
</protein>
<dbReference type="SUPFAM" id="SSF109604">
    <property type="entry name" value="HD-domain/PDEase-like"/>
    <property type="match status" value="1"/>
</dbReference>
<comment type="caution">
    <text evidence="2">The sequence shown here is derived from an EMBL/GenBank/DDBJ whole genome shotgun (WGS) entry which is preliminary data.</text>
</comment>
<dbReference type="InterPro" id="IPR003607">
    <property type="entry name" value="HD/PDEase_dom"/>
</dbReference>
<evidence type="ECO:0000313" key="2">
    <source>
        <dbReference type="EMBL" id="MRX73771.1"/>
    </source>
</evidence>
<dbReference type="RefSeq" id="WP_154309233.1">
    <property type="nucleotide sequence ID" value="NZ_WKKI01000045.1"/>
</dbReference>
<gene>
    <name evidence="2" type="ORF">GJU40_16640</name>
</gene>